<feature type="compositionally biased region" description="Basic and acidic residues" evidence="5">
    <location>
        <begin position="297"/>
        <end position="320"/>
    </location>
</feature>
<dbReference type="EMBL" id="JAADJZ010000002">
    <property type="protein sequence ID" value="KAF2877366.1"/>
    <property type="molecule type" value="Genomic_DNA"/>
</dbReference>
<dbReference type="PANTHER" id="PTHR24304:SF2">
    <property type="entry name" value="24-HYDROXYCHOLESTEROL 7-ALPHA-HYDROXYLASE"/>
    <property type="match status" value="1"/>
</dbReference>
<sequence length="410" mass="45733">MQFVGDEAMTAFIHAFCGPHLLRLCPGFLQDFWDFDRSLHVFLQGVPRIFAPRAYASRKKVLDAVKTWQKHAREHGGTATAPGGPHADDDDDPFWGSSFFRERHKMFLEMDGYTTPPSPRKTSAQYGRTSHHIPSHPNTSVDPQTNPVPTLRARNSITATSWTVFELFRSPSLLAAVRAEVASCTTTSNNHGHVQFDTDRLLRLPLFQAVYAETLRLRMHFYVIRMPGRVDMDIRDWVIPCQSIVCTSTTAAHMGSQAWPTGLDNEYPVDTFGAGRFLTRPNPPPPPPEDPQTGHSARPDAKPPAREEDSQTAHGTRADAKTNPPTFSLTPVSNSWIPYGGGPRQCPGRQFAKRQILLTTVLFITLFDVEILGGGADVKEDLRSFSMGVAHPAGKVPCRMRRRRRERGGL</sequence>
<evidence type="ECO:0000313" key="6">
    <source>
        <dbReference type="EMBL" id="KAF2877366.1"/>
    </source>
</evidence>
<name>A0A7C8IGY1_9PLEO</name>
<accession>A0A7C8IGY1</accession>
<dbReference type="AlphaFoldDB" id="A0A7C8IGY1"/>
<dbReference type="Proteomes" id="UP000481861">
    <property type="component" value="Unassembled WGS sequence"/>
</dbReference>
<protein>
    <submittedName>
        <fullName evidence="6">Cytochrome P450</fullName>
    </submittedName>
</protein>
<proteinExistence type="inferred from homology"/>
<feature type="compositionally biased region" description="Polar residues" evidence="5">
    <location>
        <begin position="323"/>
        <end position="334"/>
    </location>
</feature>
<evidence type="ECO:0000256" key="1">
    <source>
        <dbReference type="ARBA" id="ARBA00010617"/>
    </source>
</evidence>
<evidence type="ECO:0000256" key="5">
    <source>
        <dbReference type="SAM" id="MobiDB-lite"/>
    </source>
</evidence>
<feature type="region of interest" description="Disordered" evidence="5">
    <location>
        <begin position="111"/>
        <end position="147"/>
    </location>
</feature>
<evidence type="ECO:0000256" key="3">
    <source>
        <dbReference type="ARBA" id="ARBA00022723"/>
    </source>
</evidence>
<keyword evidence="4" id="KW-0408">Iron</keyword>
<keyword evidence="3" id="KW-0479">Metal-binding</keyword>
<dbReference type="OrthoDB" id="3366823at2759"/>
<dbReference type="GO" id="GO:0008395">
    <property type="term" value="F:steroid hydroxylase activity"/>
    <property type="evidence" value="ECO:0007669"/>
    <property type="project" value="TreeGrafter"/>
</dbReference>
<feature type="compositionally biased region" description="Pro residues" evidence="5">
    <location>
        <begin position="281"/>
        <end position="290"/>
    </location>
</feature>
<comment type="caution">
    <text evidence="6">The sequence shown here is derived from an EMBL/GenBank/DDBJ whole genome shotgun (WGS) entry which is preliminary data.</text>
</comment>
<gene>
    <name evidence="6" type="ORF">BDV95DRAFT_144389</name>
</gene>
<comment type="similarity">
    <text evidence="1">Belongs to the cytochrome P450 family.</text>
</comment>
<feature type="region of interest" description="Disordered" evidence="5">
    <location>
        <begin position="273"/>
        <end position="334"/>
    </location>
</feature>
<dbReference type="InterPro" id="IPR036396">
    <property type="entry name" value="Cyt_P450_sf"/>
</dbReference>
<keyword evidence="7" id="KW-1185">Reference proteome</keyword>
<keyword evidence="2" id="KW-0349">Heme</keyword>
<feature type="compositionally biased region" description="Polar residues" evidence="5">
    <location>
        <begin position="136"/>
        <end position="147"/>
    </location>
</feature>
<dbReference type="PANTHER" id="PTHR24304">
    <property type="entry name" value="CYTOCHROME P450 FAMILY 7"/>
    <property type="match status" value="1"/>
</dbReference>
<dbReference type="SUPFAM" id="SSF48264">
    <property type="entry name" value="Cytochrome P450"/>
    <property type="match status" value="1"/>
</dbReference>
<dbReference type="InterPro" id="IPR001128">
    <property type="entry name" value="Cyt_P450"/>
</dbReference>
<evidence type="ECO:0000256" key="4">
    <source>
        <dbReference type="ARBA" id="ARBA00023004"/>
    </source>
</evidence>
<dbReference type="Gene3D" id="1.10.630.10">
    <property type="entry name" value="Cytochrome P450"/>
    <property type="match status" value="1"/>
</dbReference>
<organism evidence="6 7">
    <name type="scientific">Massariosphaeria phaeospora</name>
    <dbReference type="NCBI Taxonomy" id="100035"/>
    <lineage>
        <taxon>Eukaryota</taxon>
        <taxon>Fungi</taxon>
        <taxon>Dikarya</taxon>
        <taxon>Ascomycota</taxon>
        <taxon>Pezizomycotina</taxon>
        <taxon>Dothideomycetes</taxon>
        <taxon>Pleosporomycetidae</taxon>
        <taxon>Pleosporales</taxon>
        <taxon>Pleosporales incertae sedis</taxon>
        <taxon>Massariosphaeria</taxon>
    </lineage>
</organism>
<dbReference type="GO" id="GO:0005506">
    <property type="term" value="F:iron ion binding"/>
    <property type="evidence" value="ECO:0007669"/>
    <property type="project" value="InterPro"/>
</dbReference>
<evidence type="ECO:0000313" key="7">
    <source>
        <dbReference type="Proteomes" id="UP000481861"/>
    </source>
</evidence>
<dbReference type="GO" id="GO:0020037">
    <property type="term" value="F:heme binding"/>
    <property type="evidence" value="ECO:0007669"/>
    <property type="project" value="InterPro"/>
</dbReference>
<reference evidence="6 7" key="1">
    <citation type="submission" date="2020-01" db="EMBL/GenBank/DDBJ databases">
        <authorList>
            <consortium name="DOE Joint Genome Institute"/>
            <person name="Haridas S."/>
            <person name="Albert R."/>
            <person name="Binder M."/>
            <person name="Bloem J."/>
            <person name="Labutti K."/>
            <person name="Salamov A."/>
            <person name="Andreopoulos B."/>
            <person name="Baker S.E."/>
            <person name="Barry K."/>
            <person name="Bills G."/>
            <person name="Bluhm B.H."/>
            <person name="Cannon C."/>
            <person name="Castanera R."/>
            <person name="Culley D.E."/>
            <person name="Daum C."/>
            <person name="Ezra D."/>
            <person name="Gonzalez J.B."/>
            <person name="Henrissat B."/>
            <person name="Kuo A."/>
            <person name="Liang C."/>
            <person name="Lipzen A."/>
            <person name="Lutzoni F."/>
            <person name="Magnuson J."/>
            <person name="Mondo S."/>
            <person name="Nolan M."/>
            <person name="Ohm R."/>
            <person name="Pangilinan J."/>
            <person name="Park H.-J.H."/>
            <person name="Ramirez L."/>
            <person name="Alfaro M."/>
            <person name="Sun H."/>
            <person name="Tritt A."/>
            <person name="Yoshinaga Y."/>
            <person name="Zwiers L.-H.L."/>
            <person name="Turgeon B.G."/>
            <person name="Goodwin S.B."/>
            <person name="Spatafora J.W."/>
            <person name="Crous P.W."/>
            <person name="Grigoriev I.V."/>
        </authorList>
    </citation>
    <scope>NUCLEOTIDE SEQUENCE [LARGE SCALE GENOMIC DNA]</scope>
    <source>
        <strain evidence="6 7">CBS 611.86</strain>
    </source>
</reference>
<dbReference type="Pfam" id="PF00067">
    <property type="entry name" value="p450"/>
    <property type="match status" value="2"/>
</dbReference>
<dbReference type="InterPro" id="IPR050529">
    <property type="entry name" value="CYP450_sterol_14alpha_dmase"/>
</dbReference>
<dbReference type="GO" id="GO:0016705">
    <property type="term" value="F:oxidoreductase activity, acting on paired donors, with incorporation or reduction of molecular oxygen"/>
    <property type="evidence" value="ECO:0007669"/>
    <property type="project" value="InterPro"/>
</dbReference>
<evidence type="ECO:0000256" key="2">
    <source>
        <dbReference type="ARBA" id="ARBA00022617"/>
    </source>
</evidence>